<proteinExistence type="predicted"/>
<sequence>MYRLLSPAVARFSALLESEEEDDVETAEEFRANLNDYVRKYGFLAQIVPYRDAELECLHLYGRHLLNRLPRLADGGVGIGEVDLSHLRVEKTGEHDVSLAPEGPAELKGFGDGAGGAKDSDRSLLSELIEKFNSKFGTEFTEEDVLPAFNATKKDPKVWAAAVVNDEENFGIVFDKKFEENMMDHVSTSTPSASGTSVRTGTSSPTSTAALAARPGG</sequence>
<gene>
    <name evidence="2" type="ORF">SHKM778_36480</name>
</gene>
<evidence type="ECO:0000256" key="1">
    <source>
        <dbReference type="SAM" id="MobiDB-lite"/>
    </source>
</evidence>
<dbReference type="AlphaFoldDB" id="A0AAT9HIE3"/>
<feature type="region of interest" description="Disordered" evidence="1">
    <location>
        <begin position="185"/>
        <end position="217"/>
    </location>
</feature>
<evidence type="ECO:0000313" key="2">
    <source>
        <dbReference type="EMBL" id="BFO17260.1"/>
    </source>
</evidence>
<reference evidence="2" key="1">
    <citation type="submission" date="2024-06" db="EMBL/GenBank/DDBJ databases">
        <authorList>
            <consortium name="consrtm"/>
            <person name="Uemura M."/>
            <person name="Terahara T."/>
        </authorList>
    </citation>
    <scope>NUCLEOTIDE SEQUENCE</scope>
    <source>
        <strain evidence="2">KM77-8</strain>
    </source>
</reference>
<dbReference type="EMBL" id="AP035768">
    <property type="protein sequence ID" value="BFO17260.1"/>
    <property type="molecule type" value="Genomic_DNA"/>
</dbReference>
<accession>A0AAT9HIE3</accession>
<protein>
    <submittedName>
        <fullName evidence="2">Uncharacterized protein</fullName>
    </submittedName>
</protein>
<feature type="compositionally biased region" description="Polar residues" evidence="1">
    <location>
        <begin position="186"/>
        <end position="199"/>
    </location>
</feature>
<feature type="compositionally biased region" description="Low complexity" evidence="1">
    <location>
        <begin position="200"/>
        <end position="217"/>
    </location>
</feature>
<name>A0AAT9HIE3_9ACTN</name>
<organism evidence="2">
    <name type="scientific">Streptomyces haneummycinicus</name>
    <dbReference type="NCBI Taxonomy" id="3074435"/>
    <lineage>
        <taxon>Bacteria</taxon>
        <taxon>Bacillati</taxon>
        <taxon>Actinomycetota</taxon>
        <taxon>Actinomycetes</taxon>
        <taxon>Kitasatosporales</taxon>
        <taxon>Streptomycetaceae</taxon>
        <taxon>Streptomyces</taxon>
    </lineage>
</organism>
<reference evidence="2" key="2">
    <citation type="submission" date="2024-07" db="EMBL/GenBank/DDBJ databases">
        <title>Streptomyces haneummycinica sp. nov., a new antibiotic-producing actinobacterium isolated from marine sediment.</title>
        <authorList>
            <person name="Uemura M."/>
            <person name="Hamada M."/>
            <person name="Hirano S."/>
            <person name="Kobayashi K."/>
            <person name="Ohshiro T."/>
            <person name="Kobayashi T."/>
            <person name="Terahara T."/>
        </authorList>
    </citation>
    <scope>NUCLEOTIDE SEQUENCE</scope>
    <source>
        <strain evidence="2">KM77-8</strain>
    </source>
</reference>